<keyword evidence="6" id="KW-0812">Transmembrane</keyword>
<protein>
    <submittedName>
        <fullName evidence="18">Calcium voltage-gated channel auxiliary subunit alpha2delta 4</fullName>
    </submittedName>
</protein>
<dbReference type="InterPro" id="IPR013608">
    <property type="entry name" value="VWA_N"/>
</dbReference>
<evidence type="ECO:0000256" key="12">
    <source>
        <dbReference type="ARBA" id="ARBA00023065"/>
    </source>
</evidence>
<dbReference type="AlphaFoldDB" id="A0A8D0X594"/>
<dbReference type="SMART" id="SM00327">
    <property type="entry name" value="VWA"/>
    <property type="match status" value="1"/>
</dbReference>
<evidence type="ECO:0000256" key="8">
    <source>
        <dbReference type="ARBA" id="ARBA00022729"/>
    </source>
</evidence>
<dbReference type="Pfam" id="PF00092">
    <property type="entry name" value="VWA"/>
    <property type="match status" value="1"/>
</dbReference>
<keyword evidence="15" id="KW-0325">Glycoprotein</keyword>
<accession>A0A8D0X594</accession>
<dbReference type="GO" id="GO:0034702">
    <property type="term" value="C:monoatomic ion channel complex"/>
    <property type="evidence" value="ECO:0007669"/>
    <property type="project" value="UniProtKB-KW"/>
</dbReference>
<dbReference type="CDD" id="cd01463">
    <property type="entry name" value="vWA_VGCC_like"/>
    <property type="match status" value="1"/>
</dbReference>
<feature type="domain" description="VWFA" evidence="17">
    <location>
        <begin position="273"/>
        <end position="455"/>
    </location>
</feature>
<dbReference type="PANTHER" id="PTHR10166:SF59">
    <property type="entry name" value="VOLTAGE-DEPENDENT CALCIUM CHANNEL SUBUNIT ALPHA-2_DELTA-4"/>
    <property type="match status" value="1"/>
</dbReference>
<dbReference type="InterPro" id="IPR013680">
    <property type="entry name" value="VDCC_a2/dsu"/>
</dbReference>
<evidence type="ECO:0000256" key="7">
    <source>
        <dbReference type="ARBA" id="ARBA00022723"/>
    </source>
</evidence>
<keyword evidence="3" id="KW-0813">Transport</keyword>
<dbReference type="Pfam" id="PF08399">
    <property type="entry name" value="VWA_N"/>
    <property type="match status" value="1"/>
</dbReference>
<dbReference type="Pfam" id="PF08473">
    <property type="entry name" value="VGCC_alpha2"/>
    <property type="match status" value="1"/>
</dbReference>
<dbReference type="InterPro" id="IPR051173">
    <property type="entry name" value="Ca_channel_alpha-2/delta"/>
</dbReference>
<dbReference type="PROSITE" id="PS50234">
    <property type="entry name" value="VWFA"/>
    <property type="match status" value="1"/>
</dbReference>
<evidence type="ECO:0000256" key="4">
    <source>
        <dbReference type="ARBA" id="ARBA00022568"/>
    </source>
</evidence>
<name>A0A8D0X594_PIG</name>
<dbReference type="Gene3D" id="3.40.50.410">
    <property type="entry name" value="von Willebrand factor, type A domain"/>
    <property type="match status" value="1"/>
</dbReference>
<dbReference type="Ensembl" id="ENSSSCT00030064407.1">
    <property type="protein sequence ID" value="ENSSSCP00030029450.1"/>
    <property type="gene ID" value="ENSSSCG00030045571.1"/>
</dbReference>
<dbReference type="FunFam" id="3.40.50.410:FF:000007">
    <property type="entry name" value="Calcium voltage-gated channel auxiliary subunit alpha2delta 3"/>
    <property type="match status" value="1"/>
</dbReference>
<dbReference type="SUPFAM" id="SSF53300">
    <property type="entry name" value="vWA-like"/>
    <property type="match status" value="1"/>
</dbReference>
<evidence type="ECO:0000256" key="11">
    <source>
        <dbReference type="ARBA" id="ARBA00022989"/>
    </source>
</evidence>
<keyword evidence="14" id="KW-1015">Disulfide bond</keyword>
<evidence type="ECO:0000259" key="17">
    <source>
        <dbReference type="PROSITE" id="PS50234"/>
    </source>
</evidence>
<evidence type="ECO:0000313" key="19">
    <source>
        <dbReference type="Proteomes" id="UP000694570"/>
    </source>
</evidence>
<keyword evidence="9" id="KW-0106">Calcium</keyword>
<organism evidence="18 19">
    <name type="scientific">Sus scrofa</name>
    <name type="common">Pig</name>
    <dbReference type="NCBI Taxonomy" id="9823"/>
    <lineage>
        <taxon>Eukaryota</taxon>
        <taxon>Metazoa</taxon>
        <taxon>Chordata</taxon>
        <taxon>Craniata</taxon>
        <taxon>Vertebrata</taxon>
        <taxon>Euteleostomi</taxon>
        <taxon>Mammalia</taxon>
        <taxon>Eutheria</taxon>
        <taxon>Laurasiatheria</taxon>
        <taxon>Artiodactyla</taxon>
        <taxon>Suina</taxon>
        <taxon>Suidae</taxon>
        <taxon>Sus</taxon>
    </lineage>
</organism>
<evidence type="ECO:0000256" key="1">
    <source>
        <dbReference type="ARBA" id="ARBA00004479"/>
    </source>
</evidence>
<evidence type="ECO:0000256" key="14">
    <source>
        <dbReference type="ARBA" id="ARBA00023157"/>
    </source>
</evidence>
<evidence type="ECO:0000256" key="15">
    <source>
        <dbReference type="ARBA" id="ARBA00023180"/>
    </source>
</evidence>
<dbReference type="GO" id="GO:0046872">
    <property type="term" value="F:metal ion binding"/>
    <property type="evidence" value="ECO:0007669"/>
    <property type="project" value="UniProtKB-KW"/>
</dbReference>
<comment type="similarity">
    <text evidence="2">Belongs to the calcium channel subunit alpha-2/delta family.</text>
</comment>
<dbReference type="Proteomes" id="UP000694728">
    <property type="component" value="Unplaced"/>
</dbReference>
<keyword evidence="4" id="KW-0109">Calcium transport</keyword>
<keyword evidence="16" id="KW-0407">Ion channel</keyword>
<evidence type="ECO:0000256" key="10">
    <source>
        <dbReference type="ARBA" id="ARBA00022882"/>
    </source>
</evidence>
<keyword evidence="10" id="KW-0851">Voltage-gated channel</keyword>
<dbReference type="InterPro" id="IPR036465">
    <property type="entry name" value="vWFA_dom_sf"/>
</dbReference>
<keyword evidence="8" id="KW-0732">Signal</keyword>
<keyword evidence="11" id="KW-1133">Transmembrane helix</keyword>
<evidence type="ECO:0000256" key="2">
    <source>
        <dbReference type="ARBA" id="ARBA00007060"/>
    </source>
</evidence>
<keyword evidence="7" id="KW-0479">Metal-binding</keyword>
<keyword evidence="5" id="KW-0107">Calcium channel</keyword>
<comment type="subcellular location">
    <subcellularLocation>
        <location evidence="1">Membrane</location>
        <topology evidence="1">Single-pass type I membrane protein</topology>
    </subcellularLocation>
</comment>
<evidence type="ECO:0000256" key="3">
    <source>
        <dbReference type="ARBA" id="ARBA00022448"/>
    </source>
</evidence>
<reference evidence="18" key="1">
    <citation type="submission" date="2025-05" db="UniProtKB">
        <authorList>
            <consortium name="Ensembl"/>
        </authorList>
    </citation>
    <scope>IDENTIFICATION</scope>
</reference>
<evidence type="ECO:0000256" key="6">
    <source>
        <dbReference type="ARBA" id="ARBA00022692"/>
    </source>
</evidence>
<dbReference type="Gene3D" id="3.30.450.20">
    <property type="entry name" value="PAS domain"/>
    <property type="match status" value="1"/>
</dbReference>
<keyword evidence="12" id="KW-0406">Ion transport</keyword>
<evidence type="ECO:0000256" key="13">
    <source>
        <dbReference type="ARBA" id="ARBA00023136"/>
    </source>
</evidence>
<dbReference type="Ensembl" id="ENSSSCT00045043656.1">
    <property type="protein sequence ID" value="ENSSSCP00045030330.1"/>
    <property type="gene ID" value="ENSSSCG00045024951.1"/>
</dbReference>
<proteinExistence type="inferred from homology"/>
<sequence length="1066" mass="119792">MPGPPRVHTDPSTAHGRRPSCQWPVAWASLRKMAVLLCLLSSTSLSPSQGQARIPLETVKLWADTFGRDLYDTVTKYSGSLLLQKKYKDVEPGLKIKEVDGLELVKKFSEDMETMLRRKVEAVQSLVEAAEEADLNHEFNESLVFDYYNSVLINEKDESGAYVELGAEFVLEANAHFSNLMVNTTLSSVQLPTNVYNKDPDILNGIYMSEALNSVFVENFQRDPTLTWQYFGSSTGFFRIYPGIKWTPDENGVITFDCRNRGWYIQAATSPKDIVILVDTSGSMKGLRMTIAKHTVSTILDTLGENDFVNIIAYNDYIHYIEPCFKGILVQADRDNREHFKQLVDELMVKGVGVVDRALSEAFQILQQFQEVRRGSLCNQAIMLITDGAVEDYEPVFQKYNWPDRKVRVFTYLIGREVSFADRLKWIACNNKGYYTQISTLADAQENVMEYLHVLSRPMVINHDHDVTWTEAYMDSKAQSLTLLTTVAMPVFSKKNETRSHGILLGVVGSDVALRELMKLAPRYKLGVHGYAFLNTNNGYILSHPDLRPLYWEGKKLKPKPNYNSVDLSEVEWEDQAGTLRTAMINRETGSLSMDVKVPLDRGVRRLRERTGVQSQEAASLGVVLSRGHGEYILLGNTSVEEGLHDLLHPDLSLAGDWIYCLTDIDPDHRKLSQLEAVVRFLKGQDPALECDEELLQEVLFDAVVTAPMEAYWTALALNISDESERVVDMAFLGTRAGLLRSSLFVGSEKVSDKQFLTPADDASMFTLDHFPLWYRQAAEQPPGNMVFNLRSVEGQGNPHPGDKKESVGVQMRVEFLQRTFWSATRQVGTRDLDCFVIDGNGFILISERAQEMGRFLGEVDGALVTQLLGMGVFSQVTMYDYQAMCKPPTHHPSASRPLASVRAGLRWVLSSRLLLEWSAWGSWHADNRAEAHKHKKQDVLQPCDTAYPVFVHQTAVQEANGIIECGACQKTFVMQQIPKSNLLLLVTDPTCDCSVSTLTASSAHNASVKCDRMRSQKLRRRPDTCHAFHPEENAQDCGGTSDTSASHPLLLLPLCAWVLPPRLLQ</sequence>
<dbReference type="GO" id="GO:0005262">
    <property type="term" value="F:calcium channel activity"/>
    <property type="evidence" value="ECO:0007669"/>
    <property type="project" value="UniProtKB-KW"/>
</dbReference>
<keyword evidence="13" id="KW-0472">Membrane</keyword>
<dbReference type="PANTHER" id="PTHR10166">
    <property type="entry name" value="VOLTAGE-DEPENDENT CALCIUM CHANNEL SUBUNIT ALPHA-2/DELTA-RELATED"/>
    <property type="match status" value="1"/>
</dbReference>
<dbReference type="InterPro" id="IPR002035">
    <property type="entry name" value="VWF_A"/>
</dbReference>
<evidence type="ECO:0000256" key="5">
    <source>
        <dbReference type="ARBA" id="ARBA00022673"/>
    </source>
</evidence>
<dbReference type="Proteomes" id="UP000694570">
    <property type="component" value="Unplaced"/>
</dbReference>
<evidence type="ECO:0000313" key="18">
    <source>
        <dbReference type="Ensembl" id="ENSSSCP00030029450.1"/>
    </source>
</evidence>
<evidence type="ECO:0000256" key="16">
    <source>
        <dbReference type="ARBA" id="ARBA00023303"/>
    </source>
</evidence>
<dbReference type="FunFam" id="3.30.450.20:FF:000012">
    <property type="entry name" value="Calcium channel, voltage-dependent, alpha2/delta subunit 3"/>
    <property type="match status" value="1"/>
</dbReference>
<evidence type="ECO:0000256" key="9">
    <source>
        <dbReference type="ARBA" id="ARBA00022837"/>
    </source>
</evidence>